<dbReference type="InParanoid" id="A0A2T3A9I9"/>
<sequence length="374" mass="41697">MNAHVSFPHQGRSIREKYSEGLVELDRPPTRLKMSYSTDHRAKKRRMNEEADDGPNTFKPCARFVPTGGREYTVSIAVPGSIITDFKTADQRITSPGRIARALAVFGVDEIVVYDDSPLDSRPRAVDRDRYTGDTDPCHFIAHVLSYLETPPFMRKALFPLHDNLAKAGLLPSLDMPHHPHKDEWLPYREGFTLKGRPESGTGTMVEVGMRKPVTVAEQIPPNTRVTLHFPEQSLNNPEPVHPQTPRTEAGYYWGYNVRSATSLSAVFTESQFEGGYDISIGTSERGVPASKAFPTFKKPTFNHLLIVFGGPRGLEYAAMNDGELGGMGISGGRTRELFDHWVNVLPNQGSRTIRTDEAVFIGLTSLRSLWDNS</sequence>
<dbReference type="OrthoDB" id="361029at2759"/>
<keyword evidence="3" id="KW-1185">Reference proteome</keyword>
<dbReference type="PANTHER" id="PTHR12150:SF13">
    <property type="entry name" value="METHYLTRANSFERASE C9ORF114-RELATED"/>
    <property type="match status" value="1"/>
</dbReference>
<name>A0A2T3A9I9_9PEZI</name>
<dbReference type="EMBL" id="KZ678431">
    <property type="protein sequence ID" value="PSR87227.1"/>
    <property type="molecule type" value="Genomic_DNA"/>
</dbReference>
<protein>
    <submittedName>
        <fullName evidence="2">Putative RNA methyltransferase-domain-containing protein</fullName>
    </submittedName>
</protein>
<dbReference type="SUPFAM" id="SSF75217">
    <property type="entry name" value="alpha/beta knot"/>
    <property type="match status" value="1"/>
</dbReference>
<proteinExistence type="inferred from homology"/>
<keyword evidence="2" id="KW-0808">Transferase</keyword>
<organism evidence="2 3">
    <name type="scientific">Coniella lustricola</name>
    <dbReference type="NCBI Taxonomy" id="2025994"/>
    <lineage>
        <taxon>Eukaryota</taxon>
        <taxon>Fungi</taxon>
        <taxon>Dikarya</taxon>
        <taxon>Ascomycota</taxon>
        <taxon>Pezizomycotina</taxon>
        <taxon>Sordariomycetes</taxon>
        <taxon>Sordariomycetidae</taxon>
        <taxon>Diaporthales</taxon>
        <taxon>Schizoparmaceae</taxon>
        <taxon>Coniella</taxon>
    </lineage>
</organism>
<dbReference type="STRING" id="2025994.A0A2T3A9I9"/>
<evidence type="ECO:0000313" key="3">
    <source>
        <dbReference type="Proteomes" id="UP000241462"/>
    </source>
</evidence>
<reference evidence="2 3" key="1">
    <citation type="journal article" date="2018" name="Mycol. Prog.">
        <title>Coniella lustricola, a new species from submerged detritus.</title>
        <authorList>
            <person name="Raudabaugh D.B."/>
            <person name="Iturriaga T."/>
            <person name="Carver A."/>
            <person name="Mondo S."/>
            <person name="Pangilinan J."/>
            <person name="Lipzen A."/>
            <person name="He G."/>
            <person name="Amirebrahimi M."/>
            <person name="Grigoriev I.V."/>
            <person name="Miller A.N."/>
        </authorList>
    </citation>
    <scope>NUCLEOTIDE SEQUENCE [LARGE SCALE GENOMIC DNA]</scope>
    <source>
        <strain evidence="2 3">B22-T-1</strain>
    </source>
</reference>
<dbReference type="PANTHER" id="PTHR12150">
    <property type="entry name" value="CLASS IV SAM-BINDING METHYLTRANSFERASE-RELATED"/>
    <property type="match status" value="1"/>
</dbReference>
<gene>
    <name evidence="2" type="ORF">BD289DRAFT_432560</name>
</gene>
<dbReference type="InterPro" id="IPR003750">
    <property type="entry name" value="Put_MeTrfase-C9orf114-like"/>
</dbReference>
<dbReference type="AlphaFoldDB" id="A0A2T3A9I9"/>
<dbReference type="GO" id="GO:0032259">
    <property type="term" value="P:methylation"/>
    <property type="evidence" value="ECO:0007669"/>
    <property type="project" value="UniProtKB-KW"/>
</dbReference>
<accession>A0A2T3A9I9</accession>
<dbReference type="SUPFAM" id="SSF50249">
    <property type="entry name" value="Nucleic acid-binding proteins"/>
    <property type="match status" value="1"/>
</dbReference>
<dbReference type="CDD" id="cd18086">
    <property type="entry name" value="HsC9orf114-like"/>
    <property type="match status" value="1"/>
</dbReference>
<dbReference type="InterPro" id="IPR029028">
    <property type="entry name" value="Alpha/beta_knot_MTases"/>
</dbReference>
<evidence type="ECO:0000313" key="2">
    <source>
        <dbReference type="EMBL" id="PSR87227.1"/>
    </source>
</evidence>
<dbReference type="Gene3D" id="3.40.1280.10">
    <property type="match status" value="1"/>
</dbReference>
<dbReference type="Proteomes" id="UP000241462">
    <property type="component" value="Unassembled WGS sequence"/>
</dbReference>
<dbReference type="FunCoup" id="A0A2T3A9I9">
    <property type="interactions" value="940"/>
</dbReference>
<comment type="similarity">
    <text evidence="1">Belongs to the class IV-like SAM-binding methyltransferase superfamily.</text>
</comment>
<dbReference type="Gene3D" id="2.40.50.140">
    <property type="entry name" value="Nucleic acid-binding proteins"/>
    <property type="match status" value="1"/>
</dbReference>
<dbReference type="InterPro" id="IPR012340">
    <property type="entry name" value="NA-bd_OB-fold"/>
</dbReference>
<dbReference type="GO" id="GO:0008168">
    <property type="term" value="F:methyltransferase activity"/>
    <property type="evidence" value="ECO:0007669"/>
    <property type="project" value="UniProtKB-KW"/>
</dbReference>
<evidence type="ECO:0000256" key="1">
    <source>
        <dbReference type="ARBA" id="ARBA00009841"/>
    </source>
</evidence>
<dbReference type="InterPro" id="IPR029026">
    <property type="entry name" value="tRNA_m1G_MTases_N"/>
</dbReference>
<keyword evidence="2" id="KW-0489">Methyltransferase</keyword>
<dbReference type="Pfam" id="PF02598">
    <property type="entry name" value="Methyltrn_RNA_3"/>
    <property type="match status" value="1"/>
</dbReference>